<feature type="signal peptide" evidence="2">
    <location>
        <begin position="1"/>
        <end position="23"/>
    </location>
</feature>
<evidence type="ECO:0000256" key="2">
    <source>
        <dbReference type="SAM" id="SignalP"/>
    </source>
</evidence>
<dbReference type="Proteomes" id="UP000548067">
    <property type="component" value="Unassembled WGS sequence"/>
</dbReference>
<dbReference type="GO" id="GO:0009279">
    <property type="term" value="C:cell outer membrane"/>
    <property type="evidence" value="ECO:0007669"/>
    <property type="project" value="UniProtKB-SubCell"/>
</dbReference>
<proteinExistence type="inferred from homology"/>
<keyword evidence="1" id="KW-0472">Membrane</keyword>
<dbReference type="RefSeq" id="WP_169320797.1">
    <property type="nucleotide sequence ID" value="NZ_JABCJF010000002.1"/>
</dbReference>
<evidence type="ECO:0000259" key="3">
    <source>
        <dbReference type="Pfam" id="PF07715"/>
    </source>
</evidence>
<keyword evidence="1" id="KW-1134">Transmembrane beta strand</keyword>
<evidence type="ECO:0000313" key="4">
    <source>
        <dbReference type="EMBL" id="NMR33847.1"/>
    </source>
</evidence>
<feature type="chain" id="PRO_5032829906" evidence="2">
    <location>
        <begin position="24"/>
        <end position="140"/>
    </location>
</feature>
<keyword evidence="1" id="KW-0998">Cell outer membrane</keyword>
<protein>
    <submittedName>
        <fullName evidence="4">TonB-dependent receptor plug domain-containing protein</fullName>
    </submittedName>
</protein>
<dbReference type="Gene3D" id="2.170.130.10">
    <property type="entry name" value="TonB-dependent receptor, plug domain"/>
    <property type="match status" value="1"/>
</dbReference>
<keyword evidence="1" id="KW-0812">Transmembrane</keyword>
<comment type="caution">
    <text evidence="4">The sequence shown here is derived from an EMBL/GenBank/DDBJ whole genome shotgun (WGS) entry which is preliminary data.</text>
</comment>
<dbReference type="AlphaFoldDB" id="A0A848MYU0"/>
<gene>
    <name evidence="4" type="ORF">HIO71_06440</name>
</gene>
<dbReference type="InterPro" id="IPR037066">
    <property type="entry name" value="Plug_dom_sf"/>
</dbReference>
<name>A0A848MYU0_9FLAO</name>
<dbReference type="EMBL" id="JABCJF010000002">
    <property type="protein sequence ID" value="NMR33847.1"/>
    <property type="molecule type" value="Genomic_DNA"/>
</dbReference>
<keyword evidence="2" id="KW-0732">Signal</keyword>
<comment type="subcellular location">
    <subcellularLocation>
        <location evidence="1">Cell outer membrane</location>
        <topology evidence="1">Multi-pass membrane protein</topology>
    </subcellularLocation>
</comment>
<dbReference type="SUPFAM" id="SSF56935">
    <property type="entry name" value="Porins"/>
    <property type="match status" value="1"/>
</dbReference>
<dbReference type="Pfam" id="PF07715">
    <property type="entry name" value="Plug"/>
    <property type="match status" value="1"/>
</dbReference>
<organism evidence="4 5">
    <name type="scientific">Chryseobacterium aquaticum</name>
    <dbReference type="NCBI Taxonomy" id="452084"/>
    <lineage>
        <taxon>Bacteria</taxon>
        <taxon>Pseudomonadati</taxon>
        <taxon>Bacteroidota</taxon>
        <taxon>Flavobacteriia</taxon>
        <taxon>Flavobacteriales</taxon>
        <taxon>Weeksellaceae</taxon>
        <taxon>Chryseobacterium group</taxon>
        <taxon>Chryseobacterium</taxon>
    </lineage>
</organism>
<sequence>MNVKLKLLSAGVLFFIGGQIVNAQQTTKPKKDTIREIEEVVMVGYNTTTKKKAITSVSTVTAETIEKRPNANILNTVQGQAAGVNITASSGQPGSKPQVVIRGVGTYNGNTDPLYVIDGFPSNSDNFRTLNSNDIERLKF</sequence>
<evidence type="ECO:0000313" key="5">
    <source>
        <dbReference type="Proteomes" id="UP000548067"/>
    </source>
</evidence>
<comment type="similarity">
    <text evidence="1">Belongs to the TonB-dependent receptor family.</text>
</comment>
<reference evidence="4 5" key="1">
    <citation type="submission" date="2020-04" db="EMBL/GenBank/DDBJ databases">
        <title>Genome analysis and antimicrobial resistance characteristics of Chryseobacterium aquaticum isolated from farmed salmonids.</title>
        <authorList>
            <person name="Saticioglu I.B."/>
            <person name="Duman M."/>
            <person name="Altun S."/>
        </authorList>
    </citation>
    <scope>NUCLEOTIDE SEQUENCE [LARGE SCALE GENOMIC DNA]</scope>
    <source>
        <strain evidence="4 5">C-174</strain>
    </source>
</reference>
<dbReference type="InterPro" id="IPR039426">
    <property type="entry name" value="TonB-dep_rcpt-like"/>
</dbReference>
<accession>A0A848MYU0</accession>
<dbReference type="PROSITE" id="PS52016">
    <property type="entry name" value="TONB_DEPENDENT_REC_3"/>
    <property type="match status" value="1"/>
</dbReference>
<keyword evidence="1" id="KW-0813">Transport</keyword>
<dbReference type="InterPro" id="IPR012910">
    <property type="entry name" value="Plug_dom"/>
</dbReference>
<evidence type="ECO:0000256" key="1">
    <source>
        <dbReference type="PROSITE-ProRule" id="PRU01360"/>
    </source>
</evidence>
<keyword evidence="4" id="KW-0675">Receptor</keyword>
<feature type="domain" description="TonB-dependent receptor plug" evidence="3">
    <location>
        <begin position="50"/>
        <end position="138"/>
    </location>
</feature>